<evidence type="ECO:0000259" key="2">
    <source>
        <dbReference type="Pfam" id="PF01266"/>
    </source>
</evidence>
<dbReference type="RefSeq" id="WP_216687940.1">
    <property type="nucleotide sequence ID" value="NZ_CAUPKR010000028.1"/>
</dbReference>
<dbReference type="Proteomes" id="UP000812672">
    <property type="component" value="Unassembled WGS sequence"/>
</dbReference>
<evidence type="ECO:0000313" key="3">
    <source>
        <dbReference type="EMBL" id="MBU6081994.1"/>
    </source>
</evidence>
<dbReference type="PANTHER" id="PTHR13847">
    <property type="entry name" value="SARCOSINE DEHYDROGENASE-RELATED"/>
    <property type="match status" value="1"/>
</dbReference>
<dbReference type="PROSITE" id="PS51257">
    <property type="entry name" value="PROKAR_LIPOPROTEIN"/>
    <property type="match status" value="1"/>
</dbReference>
<proteinExistence type="predicted"/>
<comment type="caution">
    <text evidence="3">The sequence shown here is derived from an EMBL/GenBank/DDBJ whole genome shotgun (WGS) entry which is preliminary data.</text>
</comment>
<gene>
    <name evidence="3" type="ORF">KQ486_13305</name>
</gene>
<dbReference type="EMBL" id="JAHLZF010000028">
    <property type="protein sequence ID" value="MBU6081994.1"/>
    <property type="molecule type" value="Genomic_DNA"/>
</dbReference>
<organism evidence="3 4">
    <name type="scientific">Allobacillus halotolerans</name>
    <dbReference type="NCBI Taxonomy" id="570278"/>
    <lineage>
        <taxon>Bacteria</taxon>
        <taxon>Bacillati</taxon>
        <taxon>Bacillota</taxon>
        <taxon>Bacilli</taxon>
        <taxon>Bacillales</taxon>
        <taxon>Bacillaceae</taxon>
        <taxon>Allobacillus</taxon>
    </lineage>
</organism>
<accession>A0ABS6GSB3</accession>
<evidence type="ECO:0000256" key="1">
    <source>
        <dbReference type="ARBA" id="ARBA00023002"/>
    </source>
</evidence>
<sequence>MKMTSDVVVIGGGLVGCATAYYLSKENKSVTLVERGQINRQASGQNAGSLHFQLEHRLILHWQELENELKELIPLSKDSEKMWANVEDELDAKLDVVQHGGFMIAETDEEVELLKKKYELEKKYGLDTELMTRDEVREIAPYITQSFKMASFCPMEGHANPRHVIPQFAKRATENGASILTETSVTSLTQYGDLWEVGLNHEDTIITDNVVIASGAWAQEVGYMAGLHIPIFPVPLLMNITERVKPTIHHLIQHIGRRISMKQVEDGNILIGGGWPTQFQQTNGKVDFDRSPKILNHFVKENVKIAAHLVPEVQNFRLLRSWPGVTGVTADQLPLIGEFPERKGLFIAGGGSGFTYGPLYGKILTDLIVHGKTDYSIDAFSPKKFSHLNMFML</sequence>
<evidence type="ECO:0000313" key="4">
    <source>
        <dbReference type="Proteomes" id="UP000812672"/>
    </source>
</evidence>
<keyword evidence="1" id="KW-0560">Oxidoreductase</keyword>
<keyword evidence="4" id="KW-1185">Reference proteome</keyword>
<dbReference type="InterPro" id="IPR006076">
    <property type="entry name" value="FAD-dep_OxRdtase"/>
</dbReference>
<feature type="domain" description="FAD dependent oxidoreductase" evidence="2">
    <location>
        <begin position="6"/>
        <end position="367"/>
    </location>
</feature>
<dbReference type="Pfam" id="PF01266">
    <property type="entry name" value="DAO"/>
    <property type="match status" value="1"/>
</dbReference>
<dbReference type="PANTHER" id="PTHR13847:SF287">
    <property type="entry name" value="FAD-DEPENDENT OXIDOREDUCTASE DOMAIN-CONTAINING PROTEIN 1"/>
    <property type="match status" value="1"/>
</dbReference>
<protein>
    <submittedName>
        <fullName evidence="3">FAD-binding oxidoreductase</fullName>
    </submittedName>
</protein>
<name>A0ABS6GSB3_9BACI</name>
<reference evidence="3 4" key="1">
    <citation type="journal article" date="2011" name="Int. J. Syst. Evol. Microbiol.">
        <title>Allobacillus halotolerans gen. nov., sp. nov. isolated from shrimp paste.</title>
        <authorList>
            <person name="Sheu S.Y."/>
            <person name="Arun A.B."/>
            <person name="Jiang S.R."/>
            <person name="Young C.C."/>
            <person name="Chen W.M."/>
        </authorList>
    </citation>
    <scope>NUCLEOTIDE SEQUENCE [LARGE SCALE GENOMIC DNA]</scope>
    <source>
        <strain evidence="3 4">LMG 24826</strain>
    </source>
</reference>